<accession>A0A806CPK9</accession>
<organism evidence="1 2">
    <name type="scientific">Meiothermus ruber (strain ATCC 35948 / DSM 1279 / VKM B-1258 / 21)</name>
    <name type="common">Thermus ruber</name>
    <dbReference type="NCBI Taxonomy" id="504728"/>
    <lineage>
        <taxon>Bacteria</taxon>
        <taxon>Thermotogati</taxon>
        <taxon>Deinococcota</taxon>
        <taxon>Deinococci</taxon>
        <taxon>Thermales</taxon>
        <taxon>Thermaceae</taxon>
        <taxon>Meiothermus</taxon>
    </lineage>
</organism>
<gene>
    <name evidence="1" type="ordered locus">Mrub_0440</name>
</gene>
<protein>
    <submittedName>
        <fullName evidence="1">Uncharacterized protein</fullName>
    </submittedName>
</protein>
<evidence type="ECO:0000313" key="2">
    <source>
        <dbReference type="Proteomes" id="UP000006655"/>
    </source>
</evidence>
<reference evidence="1 2" key="1">
    <citation type="journal article" date="2010" name="Stand. Genomic Sci.">
        <title>Complete genome sequence of Meiothermus ruber type strain (21).</title>
        <authorList>
            <person name="Tindall B.J."/>
            <person name="Sikorski J."/>
            <person name="Lucas S."/>
            <person name="Goltsman E."/>
            <person name="Copeland A."/>
            <person name="Glavina Del Rio T."/>
            <person name="Nolan M."/>
            <person name="Tice H."/>
            <person name="Cheng J.F."/>
            <person name="Han C."/>
            <person name="Pitluck S."/>
            <person name="Liolios K."/>
            <person name="Ivanova N."/>
            <person name="Mavromatis K."/>
            <person name="Ovchinnikova G."/>
            <person name="Pati A."/>
            <person name="Fahnrich R."/>
            <person name="Goodwin L."/>
            <person name="Chen A."/>
            <person name="Palaniappan K."/>
            <person name="Land M."/>
            <person name="Hauser L."/>
            <person name="Chang Y.J."/>
            <person name="Jeffries C.D."/>
            <person name="Rohde M."/>
            <person name="Goker M."/>
            <person name="Woyke T."/>
            <person name="Bristow J."/>
            <person name="Eisen J.A."/>
            <person name="Markowitz V."/>
            <person name="Hugenholtz P."/>
            <person name="Kyrpides N.C."/>
            <person name="Klenk H.P."/>
            <person name="Lapidus A."/>
        </authorList>
    </citation>
    <scope>NUCLEOTIDE SEQUENCE [LARGE SCALE GENOMIC DNA]</scope>
    <source>
        <strain evidence="2">ATCC 35948 / DSM 1279 / VKM B-1258 / 21</strain>
    </source>
</reference>
<sequence length="192" mass="22129">MTASVKHRLYSGLVYDDFSTLLDRILETIDEHHATNRELAVVKSALETAINRYASRPNLLEEIDHAYKALERKLNHFAQVGKPIKATAIREEIHELNDLLYFSEQASNQIERLASKIIMLEKTRAIIRFKLAKMLELQQLILYISAARDTFAKIASQEQLDLLEESLRREILNPLRLELLPLGVTTTRARVH</sequence>
<name>A0A806CPK9_MEIRD</name>
<evidence type="ECO:0000313" key="1">
    <source>
        <dbReference type="EMBL" id="ADD27217.1"/>
    </source>
</evidence>
<proteinExistence type="predicted"/>
<dbReference type="EMBL" id="CP001743">
    <property type="protein sequence ID" value="ADD27217.1"/>
    <property type="molecule type" value="Genomic_DNA"/>
</dbReference>
<dbReference type="Proteomes" id="UP000006655">
    <property type="component" value="Chromosome"/>
</dbReference>
<dbReference type="KEGG" id="mrb:Mrub_0440"/>
<keyword evidence="2" id="KW-1185">Reference proteome</keyword>
<dbReference type="AlphaFoldDB" id="A0A806CPK9"/>